<sequence>MVKRSPTSNAIGGRCSVGPLSGPRDGVFVRGISVNCSTEAIRAIWKLPRVSTDYRDTIAALSNQPLEQAILSRLPKEGTDWEKDDQDNPLGFQANALQMPDLNLWHHFIYCNLMPTTYITKVTYEQAMMLRAGVTFLNTDTESSLQQPLRLNKLDQRPPGASSSGQAASTPTPAEQLRQRDFNKQTRFILDYVHQCQLRTEQFLQEMHKCIGCPENCPLPHDPPTHPLHGMPP</sequence>
<evidence type="ECO:0000256" key="1">
    <source>
        <dbReference type="SAM" id="MobiDB-lite"/>
    </source>
</evidence>
<feature type="region of interest" description="Disordered" evidence="1">
    <location>
        <begin position="153"/>
        <end position="179"/>
    </location>
</feature>
<accession>A0AAV1EC05</accession>
<name>A0AAV1EC05_OLDCO</name>
<protein>
    <submittedName>
        <fullName evidence="2">OLC1v1018616C1</fullName>
    </submittedName>
</protein>
<organism evidence="2 3">
    <name type="scientific">Oldenlandia corymbosa var. corymbosa</name>
    <dbReference type="NCBI Taxonomy" id="529605"/>
    <lineage>
        <taxon>Eukaryota</taxon>
        <taxon>Viridiplantae</taxon>
        <taxon>Streptophyta</taxon>
        <taxon>Embryophyta</taxon>
        <taxon>Tracheophyta</taxon>
        <taxon>Spermatophyta</taxon>
        <taxon>Magnoliopsida</taxon>
        <taxon>eudicotyledons</taxon>
        <taxon>Gunneridae</taxon>
        <taxon>Pentapetalae</taxon>
        <taxon>asterids</taxon>
        <taxon>lamiids</taxon>
        <taxon>Gentianales</taxon>
        <taxon>Rubiaceae</taxon>
        <taxon>Rubioideae</taxon>
        <taxon>Spermacoceae</taxon>
        <taxon>Hedyotis-Oldenlandia complex</taxon>
        <taxon>Oldenlandia</taxon>
    </lineage>
</organism>
<evidence type="ECO:0000313" key="2">
    <source>
        <dbReference type="EMBL" id="CAI9117262.1"/>
    </source>
</evidence>
<evidence type="ECO:0000313" key="3">
    <source>
        <dbReference type="Proteomes" id="UP001161247"/>
    </source>
</evidence>
<keyword evidence="3" id="KW-1185">Reference proteome</keyword>
<dbReference type="EMBL" id="OX459126">
    <property type="protein sequence ID" value="CAI9117262.1"/>
    <property type="molecule type" value="Genomic_DNA"/>
</dbReference>
<dbReference type="Proteomes" id="UP001161247">
    <property type="component" value="Chromosome 9"/>
</dbReference>
<reference evidence="2" key="1">
    <citation type="submission" date="2023-03" db="EMBL/GenBank/DDBJ databases">
        <authorList>
            <person name="Julca I."/>
        </authorList>
    </citation>
    <scope>NUCLEOTIDE SEQUENCE</scope>
</reference>
<gene>
    <name evidence="2" type="ORF">OLC1_LOCUS23352</name>
</gene>
<proteinExistence type="predicted"/>
<dbReference type="AlphaFoldDB" id="A0AAV1EC05"/>
<feature type="compositionally biased region" description="Low complexity" evidence="1">
    <location>
        <begin position="158"/>
        <end position="174"/>
    </location>
</feature>